<dbReference type="PROSITE" id="PS50072">
    <property type="entry name" value="CSA_PPIASE_2"/>
    <property type="match status" value="1"/>
</dbReference>
<keyword evidence="1" id="KW-0697">Rotamase</keyword>
<feature type="domain" description="PPIase cyclophilin-type" evidence="3">
    <location>
        <begin position="121"/>
        <end position="241"/>
    </location>
</feature>
<dbReference type="Gene3D" id="2.40.100.10">
    <property type="entry name" value="Cyclophilin-like"/>
    <property type="match status" value="1"/>
</dbReference>
<protein>
    <recommendedName>
        <fullName evidence="1">Peptidyl-prolyl cis-trans isomerase</fullName>
        <shortName evidence="1">PPIase</shortName>
        <ecNumber evidence="1">5.2.1.8</ecNumber>
    </recommendedName>
</protein>
<evidence type="ECO:0000256" key="2">
    <source>
        <dbReference type="SAM" id="MobiDB-lite"/>
    </source>
</evidence>
<dbReference type="EMBL" id="JAJFAZ020000001">
    <property type="protein sequence ID" value="KAI5349229.1"/>
    <property type="molecule type" value="Genomic_DNA"/>
</dbReference>
<comment type="catalytic activity">
    <reaction evidence="1">
        <text>[protein]-peptidylproline (omega=180) = [protein]-peptidylproline (omega=0)</text>
        <dbReference type="Rhea" id="RHEA:16237"/>
        <dbReference type="Rhea" id="RHEA-COMP:10747"/>
        <dbReference type="Rhea" id="RHEA-COMP:10748"/>
        <dbReference type="ChEBI" id="CHEBI:83833"/>
        <dbReference type="ChEBI" id="CHEBI:83834"/>
        <dbReference type="EC" id="5.2.1.8"/>
    </reaction>
</comment>
<dbReference type="SUPFAM" id="SSF50891">
    <property type="entry name" value="Cyclophilin-like"/>
    <property type="match status" value="1"/>
</dbReference>
<dbReference type="Proteomes" id="UP001054821">
    <property type="component" value="Chromosome 1"/>
</dbReference>
<reference evidence="4 5" key="1">
    <citation type="journal article" date="2022" name="G3 (Bethesda)">
        <title>Whole-genome sequence and methylome profiling of the almond [Prunus dulcis (Mill.) D.A. Webb] cultivar 'Nonpareil'.</title>
        <authorList>
            <person name="D'Amico-Willman K.M."/>
            <person name="Ouma W.Z."/>
            <person name="Meulia T."/>
            <person name="Sideli G.M."/>
            <person name="Gradziel T.M."/>
            <person name="Fresnedo-Ramirez J."/>
        </authorList>
    </citation>
    <scope>NUCLEOTIDE SEQUENCE [LARGE SCALE GENOMIC DNA]</scope>
    <source>
        <strain evidence="4">Clone GOH B32 T37-40</strain>
    </source>
</reference>
<accession>A0AAD4WTD3</accession>
<organism evidence="4 5">
    <name type="scientific">Prunus dulcis</name>
    <name type="common">Almond</name>
    <name type="synonym">Amygdalus dulcis</name>
    <dbReference type="NCBI Taxonomy" id="3755"/>
    <lineage>
        <taxon>Eukaryota</taxon>
        <taxon>Viridiplantae</taxon>
        <taxon>Streptophyta</taxon>
        <taxon>Embryophyta</taxon>
        <taxon>Tracheophyta</taxon>
        <taxon>Spermatophyta</taxon>
        <taxon>Magnoliopsida</taxon>
        <taxon>eudicotyledons</taxon>
        <taxon>Gunneridae</taxon>
        <taxon>Pentapetalae</taxon>
        <taxon>rosids</taxon>
        <taxon>fabids</taxon>
        <taxon>Rosales</taxon>
        <taxon>Rosaceae</taxon>
        <taxon>Amygdaloideae</taxon>
        <taxon>Amygdaleae</taxon>
        <taxon>Prunus</taxon>
    </lineage>
</organism>
<feature type="compositionally biased region" description="Basic and acidic residues" evidence="2">
    <location>
        <begin position="12"/>
        <end position="25"/>
    </location>
</feature>
<name>A0AAD4WTD3_PRUDU</name>
<evidence type="ECO:0000259" key="3">
    <source>
        <dbReference type="PROSITE" id="PS50072"/>
    </source>
</evidence>
<gene>
    <name evidence="4" type="ORF">L3X38_002116</name>
</gene>
<comment type="caution">
    <text evidence="4">The sequence shown here is derived from an EMBL/GenBank/DDBJ whole genome shotgun (WGS) entry which is preliminary data.</text>
</comment>
<keyword evidence="1" id="KW-0413">Isomerase</keyword>
<dbReference type="InterPro" id="IPR029000">
    <property type="entry name" value="Cyclophilin-like_dom_sf"/>
</dbReference>
<evidence type="ECO:0000256" key="1">
    <source>
        <dbReference type="RuleBase" id="RU363019"/>
    </source>
</evidence>
<dbReference type="PANTHER" id="PTHR47269:SF1">
    <property type="entry name" value="PEPTIDYL-PROLYL CIS-TRANS ISOMERASE CYP21-4"/>
    <property type="match status" value="1"/>
</dbReference>
<dbReference type="AlphaFoldDB" id="A0AAD4WTD3"/>
<dbReference type="Pfam" id="PF00160">
    <property type="entry name" value="Pro_isomerase"/>
    <property type="match status" value="1"/>
</dbReference>
<comment type="function">
    <text evidence="1">PPIases accelerate the folding of proteins. It catalyzes the cis-trans isomerization of proline imidic peptide bonds in oligopeptides.</text>
</comment>
<dbReference type="GO" id="GO:0003755">
    <property type="term" value="F:peptidyl-prolyl cis-trans isomerase activity"/>
    <property type="evidence" value="ECO:0007669"/>
    <property type="project" value="UniProtKB-UniRule"/>
</dbReference>
<sequence>MTYPVQVGKLTGLKDRAKTRDRVPQTERQAPKNQHANPITTVHHVIWAEELELCSPANNLTRFRAQSPKLKSKVMALATYRYWSRRSLDQSGSDLSTLEDIGGLVKKYDLPGYAVLSQWNFFKDGSPEVVDRFLDLCQKGHFQGMPFSHVIKHYVIKGGGSQGLGAAEDWISKGKLRSQLVMRPKHEAFMLGTTKNRLDDKGFELVITTAPIPDLNDKLIVFGRVIKGEDVVQEIEEGRYR</sequence>
<dbReference type="PRINTS" id="PR00153">
    <property type="entry name" value="CSAPPISMRASE"/>
</dbReference>
<evidence type="ECO:0000313" key="4">
    <source>
        <dbReference type="EMBL" id="KAI5349229.1"/>
    </source>
</evidence>
<dbReference type="EC" id="5.2.1.8" evidence="1"/>
<keyword evidence="5" id="KW-1185">Reference proteome</keyword>
<feature type="region of interest" description="Disordered" evidence="2">
    <location>
        <begin position="10"/>
        <end position="34"/>
    </location>
</feature>
<dbReference type="InterPro" id="IPR002130">
    <property type="entry name" value="Cyclophilin-type_PPIase_dom"/>
</dbReference>
<comment type="similarity">
    <text evidence="1">Belongs to the cyclophilin-type PPIase family.</text>
</comment>
<dbReference type="PANTHER" id="PTHR47269">
    <property type="entry name" value="PEPTIDYL-PROLYL CIS-TRANS ISOMERASE CYP21-4"/>
    <property type="match status" value="1"/>
</dbReference>
<proteinExistence type="inferred from homology"/>
<evidence type="ECO:0000313" key="5">
    <source>
        <dbReference type="Proteomes" id="UP001054821"/>
    </source>
</evidence>